<gene>
    <name evidence="11" type="ORF">A3G51_03295</name>
</gene>
<evidence type="ECO:0000256" key="5">
    <source>
        <dbReference type="ARBA" id="ARBA00022723"/>
    </source>
</evidence>
<dbReference type="Gene3D" id="3.20.20.70">
    <property type="entry name" value="Aldolase class I"/>
    <property type="match status" value="1"/>
</dbReference>
<evidence type="ECO:0000256" key="1">
    <source>
        <dbReference type="ARBA" id="ARBA00001936"/>
    </source>
</evidence>
<keyword evidence="8" id="KW-0464">Manganese</keyword>
<comment type="cofactor">
    <cofactor evidence="3">
        <name>Fe(2+)</name>
        <dbReference type="ChEBI" id="CHEBI:29033"/>
    </cofactor>
</comment>
<comment type="cofactor">
    <cofactor evidence="2">
        <name>Zn(2+)</name>
        <dbReference type="ChEBI" id="CHEBI:29105"/>
    </cofactor>
</comment>
<dbReference type="PANTHER" id="PTHR11749">
    <property type="entry name" value="RIBULOSE-5-PHOSPHATE-3-EPIMERASE"/>
    <property type="match status" value="1"/>
</dbReference>
<evidence type="ECO:0000313" key="11">
    <source>
        <dbReference type="EMBL" id="OGN34440.1"/>
    </source>
</evidence>
<comment type="subunit">
    <text evidence="4">Homodimer.</text>
</comment>
<evidence type="ECO:0000256" key="10">
    <source>
        <dbReference type="ARBA" id="ARBA00023277"/>
    </source>
</evidence>
<keyword evidence="10" id="KW-0119">Carbohydrate metabolism</keyword>
<name>A0A1F8HB88_9BACT</name>
<dbReference type="CDD" id="cd00429">
    <property type="entry name" value="RPE"/>
    <property type="match status" value="1"/>
</dbReference>
<keyword evidence="6" id="KW-0862">Zinc</keyword>
<evidence type="ECO:0000256" key="6">
    <source>
        <dbReference type="ARBA" id="ARBA00022833"/>
    </source>
</evidence>
<dbReference type="InterPro" id="IPR000056">
    <property type="entry name" value="Ribul_P_3_epim-like"/>
</dbReference>
<protein>
    <recommendedName>
        <fullName evidence="13">Ribulose-phosphate 3-epimerase</fullName>
    </recommendedName>
</protein>
<sequence>MNIIPAILAKTSEEFEKLFRTVEPHVDRVHLDVCDGDFVPTKTISGYEELVKIETKVKFDVHLMVSRPEDQMYFWYKTKADRFLIHAETDRGHRNLIGQIHLNGRQVGLVLNPETRAEKIVEFLDDIDFVQFMTVNPGFYGSEFMESVIGKISEFHNQYPSMPIFVDGGVNPETARRLAAIGVTTFVVGSYVLDSENVGKAIEELRSISNNE</sequence>
<dbReference type="GO" id="GO:0006091">
    <property type="term" value="P:generation of precursor metabolites and energy"/>
    <property type="evidence" value="ECO:0007669"/>
    <property type="project" value="UniProtKB-ARBA"/>
</dbReference>
<dbReference type="InterPro" id="IPR013785">
    <property type="entry name" value="Aldolase_TIM"/>
</dbReference>
<dbReference type="GO" id="GO:0016857">
    <property type="term" value="F:racemase and epimerase activity, acting on carbohydrates and derivatives"/>
    <property type="evidence" value="ECO:0007669"/>
    <property type="project" value="InterPro"/>
</dbReference>
<evidence type="ECO:0000256" key="4">
    <source>
        <dbReference type="ARBA" id="ARBA00011738"/>
    </source>
</evidence>
<evidence type="ECO:0000313" key="12">
    <source>
        <dbReference type="Proteomes" id="UP000177745"/>
    </source>
</evidence>
<comment type="cofactor">
    <cofactor evidence="1">
        <name>Mn(2+)</name>
        <dbReference type="ChEBI" id="CHEBI:29035"/>
    </cofactor>
</comment>
<dbReference type="SUPFAM" id="SSF51366">
    <property type="entry name" value="Ribulose-phoshate binding barrel"/>
    <property type="match status" value="1"/>
</dbReference>
<dbReference type="GO" id="GO:1901135">
    <property type="term" value="P:carbohydrate derivative metabolic process"/>
    <property type="evidence" value="ECO:0007669"/>
    <property type="project" value="UniProtKB-ARBA"/>
</dbReference>
<dbReference type="GO" id="GO:0005975">
    <property type="term" value="P:carbohydrate metabolic process"/>
    <property type="evidence" value="ECO:0007669"/>
    <property type="project" value="InterPro"/>
</dbReference>
<organism evidence="11 12">
    <name type="scientific">Candidatus Yanofskybacteria bacterium RIFCSPLOWO2_12_FULL_43_11b</name>
    <dbReference type="NCBI Taxonomy" id="1802710"/>
    <lineage>
        <taxon>Bacteria</taxon>
        <taxon>Candidatus Yanofskyibacteriota</taxon>
    </lineage>
</organism>
<dbReference type="Pfam" id="PF00834">
    <property type="entry name" value="Ribul_P_3_epim"/>
    <property type="match status" value="1"/>
</dbReference>
<keyword evidence="9" id="KW-0413">Isomerase</keyword>
<keyword evidence="7" id="KW-0408">Iron</keyword>
<dbReference type="InterPro" id="IPR011060">
    <property type="entry name" value="RibuloseP-bd_barrel"/>
</dbReference>
<keyword evidence="5" id="KW-0479">Metal-binding</keyword>
<proteinExistence type="predicted"/>
<reference evidence="11 12" key="1">
    <citation type="journal article" date="2016" name="Nat. Commun.">
        <title>Thousands of microbial genomes shed light on interconnected biogeochemical processes in an aquifer system.</title>
        <authorList>
            <person name="Anantharaman K."/>
            <person name="Brown C.T."/>
            <person name="Hug L.A."/>
            <person name="Sharon I."/>
            <person name="Castelle C.J."/>
            <person name="Probst A.J."/>
            <person name="Thomas B.C."/>
            <person name="Singh A."/>
            <person name="Wilkins M.J."/>
            <person name="Karaoz U."/>
            <person name="Brodie E.L."/>
            <person name="Williams K.H."/>
            <person name="Hubbard S.S."/>
            <person name="Banfield J.F."/>
        </authorList>
    </citation>
    <scope>NUCLEOTIDE SEQUENCE [LARGE SCALE GENOMIC DNA]</scope>
</reference>
<evidence type="ECO:0000256" key="7">
    <source>
        <dbReference type="ARBA" id="ARBA00023004"/>
    </source>
</evidence>
<accession>A0A1F8HB88</accession>
<dbReference type="Proteomes" id="UP000177745">
    <property type="component" value="Unassembled WGS sequence"/>
</dbReference>
<dbReference type="AlphaFoldDB" id="A0A1F8HB88"/>
<evidence type="ECO:0000256" key="8">
    <source>
        <dbReference type="ARBA" id="ARBA00023211"/>
    </source>
</evidence>
<dbReference type="FunFam" id="3.20.20.70:FF:000191">
    <property type="entry name" value="ribulose-phosphate 3-epimerase isoform X2"/>
    <property type="match status" value="1"/>
</dbReference>
<dbReference type="GO" id="GO:0006163">
    <property type="term" value="P:purine nucleotide metabolic process"/>
    <property type="evidence" value="ECO:0007669"/>
    <property type="project" value="UniProtKB-ARBA"/>
</dbReference>
<comment type="caution">
    <text evidence="11">The sequence shown here is derived from an EMBL/GenBank/DDBJ whole genome shotgun (WGS) entry which is preliminary data.</text>
</comment>
<evidence type="ECO:0000256" key="9">
    <source>
        <dbReference type="ARBA" id="ARBA00023235"/>
    </source>
</evidence>
<evidence type="ECO:0000256" key="2">
    <source>
        <dbReference type="ARBA" id="ARBA00001947"/>
    </source>
</evidence>
<evidence type="ECO:0000256" key="3">
    <source>
        <dbReference type="ARBA" id="ARBA00001954"/>
    </source>
</evidence>
<evidence type="ECO:0008006" key="13">
    <source>
        <dbReference type="Google" id="ProtNLM"/>
    </source>
</evidence>
<dbReference type="GO" id="GO:0046872">
    <property type="term" value="F:metal ion binding"/>
    <property type="evidence" value="ECO:0007669"/>
    <property type="project" value="UniProtKB-KW"/>
</dbReference>
<dbReference type="EMBL" id="MGKY01000001">
    <property type="protein sequence ID" value="OGN34440.1"/>
    <property type="molecule type" value="Genomic_DNA"/>
</dbReference>
<dbReference type="GO" id="GO:0046496">
    <property type="term" value="P:nicotinamide nucleotide metabolic process"/>
    <property type="evidence" value="ECO:0007669"/>
    <property type="project" value="UniProtKB-ARBA"/>
</dbReference>